<proteinExistence type="predicted"/>
<sequence length="87" mass="9821">MVHDTLNGTQIDIKLREVSLKQVDKFKYLRSTLTSNCVLDSEVNNRVGTAAAAFGKLRFKVFCSHDKVPHENRCIHGNRPAQSPVRL</sequence>
<reference evidence="1 2" key="1">
    <citation type="submission" date="2020-04" db="EMBL/GenBank/DDBJ databases">
        <authorList>
            <person name="Wallbank WR R."/>
            <person name="Pardo Diaz C."/>
            <person name="Kozak K."/>
            <person name="Martin S."/>
            <person name="Jiggins C."/>
            <person name="Moest M."/>
            <person name="Warren A I."/>
            <person name="Byers J.R.P. K."/>
            <person name="Montejo-Kovacevich G."/>
            <person name="Yen C E."/>
        </authorList>
    </citation>
    <scope>NUCLEOTIDE SEQUENCE [LARGE SCALE GENOMIC DNA]</scope>
</reference>
<evidence type="ECO:0000313" key="1">
    <source>
        <dbReference type="EMBL" id="CAB3255629.1"/>
    </source>
</evidence>
<name>A0A8S1BF87_ARCPL</name>
<protein>
    <submittedName>
        <fullName evidence="1">Uncharacterized protein</fullName>
    </submittedName>
</protein>
<dbReference type="AlphaFoldDB" id="A0A8S1BF87"/>
<evidence type="ECO:0000313" key="2">
    <source>
        <dbReference type="Proteomes" id="UP000494106"/>
    </source>
</evidence>
<dbReference type="Proteomes" id="UP000494106">
    <property type="component" value="Unassembled WGS sequence"/>
</dbReference>
<dbReference type="OrthoDB" id="410404at2759"/>
<gene>
    <name evidence="1" type="ORF">APLA_LOCUS14997</name>
</gene>
<accession>A0A8S1BF87</accession>
<organism evidence="1 2">
    <name type="scientific">Arctia plantaginis</name>
    <name type="common">Wood tiger moth</name>
    <name type="synonym">Phalaena plantaginis</name>
    <dbReference type="NCBI Taxonomy" id="874455"/>
    <lineage>
        <taxon>Eukaryota</taxon>
        <taxon>Metazoa</taxon>
        <taxon>Ecdysozoa</taxon>
        <taxon>Arthropoda</taxon>
        <taxon>Hexapoda</taxon>
        <taxon>Insecta</taxon>
        <taxon>Pterygota</taxon>
        <taxon>Neoptera</taxon>
        <taxon>Endopterygota</taxon>
        <taxon>Lepidoptera</taxon>
        <taxon>Glossata</taxon>
        <taxon>Ditrysia</taxon>
        <taxon>Noctuoidea</taxon>
        <taxon>Erebidae</taxon>
        <taxon>Arctiinae</taxon>
        <taxon>Arctia</taxon>
    </lineage>
</organism>
<dbReference type="EMBL" id="CADEBC010000576">
    <property type="protein sequence ID" value="CAB3255629.1"/>
    <property type="molecule type" value="Genomic_DNA"/>
</dbReference>
<comment type="caution">
    <text evidence="1">The sequence shown here is derived from an EMBL/GenBank/DDBJ whole genome shotgun (WGS) entry which is preliminary data.</text>
</comment>
<keyword evidence="2" id="KW-1185">Reference proteome</keyword>